<gene>
    <name evidence="2" type="ORF">PSANT_06412</name>
</gene>
<dbReference type="SUPFAM" id="SSF53474">
    <property type="entry name" value="alpha/beta-Hydrolases"/>
    <property type="match status" value="1"/>
</dbReference>
<evidence type="ECO:0000256" key="1">
    <source>
        <dbReference type="SAM" id="MobiDB-lite"/>
    </source>
</evidence>
<dbReference type="OrthoDB" id="5985073at2759"/>
<comment type="caution">
    <text evidence="2">The sequence shown here is derived from an EMBL/GenBank/DDBJ whole genome shotgun (WGS) entry which is preliminary data.</text>
</comment>
<dbReference type="Proteomes" id="UP000325008">
    <property type="component" value="Unassembled WGS sequence"/>
</dbReference>
<keyword evidence="3" id="KW-1185">Reference proteome</keyword>
<evidence type="ECO:0000313" key="2">
    <source>
        <dbReference type="EMBL" id="SPO48721.1"/>
    </source>
</evidence>
<dbReference type="EMBL" id="OOIQ01000020">
    <property type="protein sequence ID" value="SPO48721.1"/>
    <property type="molecule type" value="Genomic_DNA"/>
</dbReference>
<organism evidence="2 3">
    <name type="scientific">Pseudozyma antarctica</name>
    <name type="common">Yeast</name>
    <name type="synonym">Candida antarctica</name>
    <dbReference type="NCBI Taxonomy" id="84753"/>
    <lineage>
        <taxon>Eukaryota</taxon>
        <taxon>Fungi</taxon>
        <taxon>Dikarya</taxon>
        <taxon>Basidiomycota</taxon>
        <taxon>Ustilaginomycotina</taxon>
        <taxon>Ustilaginomycetes</taxon>
        <taxon>Ustilaginales</taxon>
        <taxon>Ustilaginaceae</taxon>
        <taxon>Moesziomyces</taxon>
    </lineage>
</organism>
<dbReference type="PANTHER" id="PTHR35560:SF3">
    <property type="entry name" value="PEPTIDASE S9 PROLYL OLIGOPEPTIDASE CATALYTIC DOMAIN-CONTAINING PROTEIN"/>
    <property type="match status" value="1"/>
</dbReference>
<name>A0A5C3FYC0_PSEA2</name>
<reference evidence="2" key="1">
    <citation type="submission" date="2018-03" db="EMBL/GenBank/DDBJ databases">
        <authorList>
            <person name="Guldener U."/>
        </authorList>
    </citation>
    <scope>NUCLEOTIDE SEQUENCE [LARGE SCALE GENOMIC DNA]</scope>
    <source>
        <strain evidence="2">ATCC34888</strain>
    </source>
</reference>
<sequence>MAKAVERDGASAWRDMASARDQLSPEQAATTLIVAPHFDKFGHGRPLVWKGNTWGEGGPSQGRKDSGPAGVSSFEALDALVTHFSSYTSTRKITLSGHSLGAQLVQRYSVLGRPHTEITYVVMNPATFLYLTPERPGPACPDMDIYKYGLEGVDSALSCYGAVGDRTMLARRWLSERVVHFLHAEHDRGVGDERPPALAQGANRLERARHYQAHLEALAKQAGLPPKWTVDWIPHATHDGLAM</sequence>
<dbReference type="InterPro" id="IPR029058">
    <property type="entry name" value="AB_hydrolase_fold"/>
</dbReference>
<evidence type="ECO:0000313" key="3">
    <source>
        <dbReference type="Proteomes" id="UP000325008"/>
    </source>
</evidence>
<dbReference type="Gene3D" id="3.40.50.1820">
    <property type="entry name" value="alpha/beta hydrolase"/>
    <property type="match status" value="1"/>
</dbReference>
<protein>
    <submittedName>
        <fullName evidence="2">Uncharacterized protein</fullName>
    </submittedName>
</protein>
<dbReference type="AlphaFoldDB" id="A0A5C3FYC0"/>
<accession>A0A5C3FYC0</accession>
<dbReference type="PANTHER" id="PTHR35560">
    <property type="entry name" value="BLL0132 PROTEIN"/>
    <property type="match status" value="1"/>
</dbReference>
<feature type="region of interest" description="Disordered" evidence="1">
    <location>
        <begin position="1"/>
        <end position="21"/>
    </location>
</feature>
<proteinExistence type="predicted"/>